<evidence type="ECO:0000259" key="9">
    <source>
        <dbReference type="Pfam" id="PF23598"/>
    </source>
</evidence>
<dbReference type="Gramene" id="TraesWEE_scaffold_011323_01G000600.1">
    <property type="protein sequence ID" value="TraesWEE_scaffold_011323_01G000600.1"/>
    <property type="gene ID" value="TraesWEE_scaffold_011323_01G000600"/>
</dbReference>
<keyword evidence="7" id="KW-0732">Signal</keyword>
<dbReference type="Gramene" id="TraesNOR2A03G00825050.1">
    <property type="protein sequence ID" value="TraesNOR2A03G00825050.1.CDS1"/>
    <property type="gene ID" value="TraesNOR2A03G00825050"/>
</dbReference>
<dbReference type="Gramene" id="TraesCAD_scaffold_015778_01G000600.1">
    <property type="protein sequence ID" value="TraesCAD_scaffold_015778_01G000600.1"/>
    <property type="gene ID" value="TraesCAD_scaffold_015778_01G000600"/>
</dbReference>
<keyword evidence="4" id="KW-0547">Nucleotide-binding</keyword>
<name>A0A3B6B908_WHEAT</name>
<dbReference type="Gene3D" id="1.20.5.4130">
    <property type="match status" value="1"/>
</dbReference>
<dbReference type="OrthoDB" id="629866at2759"/>
<dbReference type="PANTHER" id="PTHR23155:SF1227">
    <property type="entry name" value="OS11G0462500 PROTEIN"/>
    <property type="match status" value="1"/>
</dbReference>
<accession>A0A3B6B908</accession>
<evidence type="ECO:0000313" key="11">
    <source>
        <dbReference type="Proteomes" id="UP000019116"/>
    </source>
</evidence>
<dbReference type="GeneID" id="123191214"/>
<dbReference type="GO" id="GO:0006952">
    <property type="term" value="P:defense response"/>
    <property type="evidence" value="ECO:0007669"/>
    <property type="project" value="UniProtKB-KW"/>
</dbReference>
<dbReference type="Gramene" id="TraesCS2A03G1353200.1">
    <property type="protein sequence ID" value="TraesCS2A03G1353200.1.CDS1"/>
    <property type="gene ID" value="TraesCS2A03G1353200"/>
</dbReference>
<reference evidence="10" key="1">
    <citation type="submission" date="2018-08" db="EMBL/GenBank/DDBJ databases">
        <authorList>
            <person name="Rossello M."/>
        </authorList>
    </citation>
    <scope>NUCLEOTIDE SEQUENCE [LARGE SCALE GENOMIC DNA]</scope>
    <source>
        <strain evidence="10">cv. Chinese Spring</strain>
    </source>
</reference>
<feature type="signal peptide" evidence="7">
    <location>
        <begin position="1"/>
        <end position="17"/>
    </location>
</feature>
<dbReference type="Pfam" id="PF23598">
    <property type="entry name" value="LRR_14"/>
    <property type="match status" value="1"/>
</dbReference>
<keyword evidence="6" id="KW-0175">Coiled coil</keyword>
<organism evidence="10">
    <name type="scientific">Triticum aestivum</name>
    <name type="common">Wheat</name>
    <dbReference type="NCBI Taxonomy" id="4565"/>
    <lineage>
        <taxon>Eukaryota</taxon>
        <taxon>Viridiplantae</taxon>
        <taxon>Streptophyta</taxon>
        <taxon>Embryophyta</taxon>
        <taxon>Tracheophyta</taxon>
        <taxon>Spermatophyta</taxon>
        <taxon>Magnoliopsida</taxon>
        <taxon>Liliopsida</taxon>
        <taxon>Poales</taxon>
        <taxon>Poaceae</taxon>
        <taxon>BOP clade</taxon>
        <taxon>Pooideae</taxon>
        <taxon>Triticodae</taxon>
        <taxon>Triticeae</taxon>
        <taxon>Triticinae</taxon>
        <taxon>Triticum</taxon>
    </lineage>
</organism>
<dbReference type="EnsemblPlants" id="TraesCS2A02G564300.1">
    <property type="protein sequence ID" value="TraesCS2A02G564300.1.cds1"/>
    <property type="gene ID" value="TraesCS2A02G564300"/>
</dbReference>
<dbReference type="Gramene" id="TraesROB_scaffold_023946_01G000400.1">
    <property type="protein sequence ID" value="TraesROB_scaffold_023946_01G000400.1"/>
    <property type="gene ID" value="TraesROB_scaffold_023946_01G000400"/>
</dbReference>
<sequence>MEFGVAAFGALVSVALTKLCSVKEKELKSDAIFISNKLRMISAIMKDHARKGGCFSWVQIELIAQLRRLSYDIEDCIDYFHAKKMNLEVFSAEIRDLKVRSKNMSSEIIGLAATLTVMGPPVKDGVVILKQSLNPPGNVNCLLYLCLFPPNHPVRTKPLIRRWLAEGLVQREKDAVTNLKIFIKSSIISSTQTSNNGKVRRCQPTELMLEYTSQQSMSEYSILFCDGAAQTLLAEQSQAESLQAQAARRLSVHPAANGELNLPQDLSRLRTLAIFPSNTANLASYEAVLDFSKYKVLRVLDLKECADMSEKHLQDICSQVLMKYLSINSGKVDRIGRDIGNLDQLETLDLSGSKTVMVFKEVLLLPKLMHLFGKLQLTSTNTTMLGWKLKNFLRDKSVLETLAGFVTGGRTGFPQLMRCMRMLRKVKIWCKSDASEENLDAISQAITKFIRDGTADPRRGRSLSIDFVECPRDFMNTINSDGSKGILDSLKLCGKLSEFAKFVAHLTAIKELCLCSTGLSWVVIRDGLANVRGLKYLKLIEDNLGSIDILSEADHLKAIKRIYVVCKQTLKVAVAAAPLPNLVSVHILCQDLHAIPGTSCIEITNSMKKLEEVALHPKVDGAISAELQQAAKGHDNKPKVSFIDYPQ</sequence>
<dbReference type="Gramene" id="TraesLDM2A03G00821120.1">
    <property type="protein sequence ID" value="TraesLDM2A03G00821120.1.CDS1"/>
    <property type="gene ID" value="TraesLDM2A03G00821120"/>
</dbReference>
<dbReference type="InterPro" id="IPR055414">
    <property type="entry name" value="LRR_R13L4/SHOC2-like"/>
</dbReference>
<dbReference type="PANTHER" id="PTHR23155">
    <property type="entry name" value="DISEASE RESISTANCE PROTEIN RP"/>
    <property type="match status" value="1"/>
</dbReference>
<dbReference type="Proteomes" id="UP000019116">
    <property type="component" value="Chromosome 2A"/>
</dbReference>
<dbReference type="InterPro" id="IPR044974">
    <property type="entry name" value="Disease_R_plants"/>
</dbReference>
<keyword evidence="5" id="KW-0611">Plant defense</keyword>
<feature type="domain" description="Disease resistance N-terminal" evidence="8">
    <location>
        <begin position="23"/>
        <end position="88"/>
    </location>
</feature>
<reference evidence="10" key="2">
    <citation type="submission" date="2018-10" db="UniProtKB">
        <authorList>
            <consortium name="EnsemblPlants"/>
        </authorList>
    </citation>
    <scope>IDENTIFICATION</scope>
</reference>
<dbReference type="Gramene" id="TraesCS2A02G564300.1">
    <property type="protein sequence ID" value="TraesCS2A02G564300.1.cds1"/>
    <property type="gene ID" value="TraesCS2A02G564300"/>
</dbReference>
<evidence type="ECO:0000256" key="5">
    <source>
        <dbReference type="ARBA" id="ARBA00022821"/>
    </source>
</evidence>
<keyword evidence="2" id="KW-0433">Leucine-rich repeat</keyword>
<evidence type="ECO:0000256" key="4">
    <source>
        <dbReference type="ARBA" id="ARBA00022741"/>
    </source>
</evidence>
<dbReference type="STRING" id="4565.A0A3B6B908"/>
<feature type="domain" description="Disease resistance R13L4/SHOC-2-like LRR" evidence="9">
    <location>
        <begin position="269"/>
        <end position="448"/>
    </location>
</feature>
<keyword evidence="3" id="KW-0677">Repeat</keyword>
<dbReference type="AlphaFoldDB" id="A0A3B6B908"/>
<dbReference type="RefSeq" id="XP_044459951.1">
    <property type="nucleotide sequence ID" value="XM_044604016.1"/>
</dbReference>
<dbReference type="OMA" id="IDFVECP"/>
<evidence type="ECO:0000256" key="1">
    <source>
        <dbReference type="ARBA" id="ARBA00008894"/>
    </source>
</evidence>
<evidence type="ECO:0000256" key="6">
    <source>
        <dbReference type="ARBA" id="ARBA00023054"/>
    </source>
</evidence>
<gene>
    <name evidence="10" type="primary">LOC123191214</name>
</gene>
<proteinExistence type="inferred from homology"/>
<protein>
    <submittedName>
        <fullName evidence="10">Uncharacterized protein</fullName>
    </submittedName>
</protein>
<evidence type="ECO:0000256" key="2">
    <source>
        <dbReference type="ARBA" id="ARBA00022614"/>
    </source>
</evidence>
<dbReference type="Pfam" id="PF18052">
    <property type="entry name" value="Rx_N"/>
    <property type="match status" value="1"/>
</dbReference>
<dbReference type="SUPFAM" id="SSF52047">
    <property type="entry name" value="RNI-like"/>
    <property type="match status" value="1"/>
</dbReference>
<dbReference type="PaxDb" id="4565-Traes_2AL_C4142BEE1.1"/>
<feature type="chain" id="PRO_5043171777" evidence="7">
    <location>
        <begin position="18"/>
        <end position="647"/>
    </location>
</feature>
<comment type="similarity">
    <text evidence="1">Belongs to the disease resistance NB-LRR family.</text>
</comment>
<dbReference type="Gene3D" id="3.80.10.10">
    <property type="entry name" value="Ribonuclease Inhibitor"/>
    <property type="match status" value="1"/>
</dbReference>
<evidence type="ECO:0000313" key="10">
    <source>
        <dbReference type="EnsemblPlants" id="TraesCS2A02G564300.1.cds1"/>
    </source>
</evidence>
<dbReference type="InterPro" id="IPR032675">
    <property type="entry name" value="LRR_dom_sf"/>
</dbReference>
<evidence type="ECO:0000259" key="8">
    <source>
        <dbReference type="Pfam" id="PF18052"/>
    </source>
</evidence>
<evidence type="ECO:0000256" key="3">
    <source>
        <dbReference type="ARBA" id="ARBA00022737"/>
    </source>
</evidence>
<dbReference type="InterPro" id="IPR041118">
    <property type="entry name" value="Rx_N"/>
</dbReference>
<dbReference type="GO" id="GO:0000166">
    <property type="term" value="F:nucleotide binding"/>
    <property type="evidence" value="ECO:0007669"/>
    <property type="project" value="UniProtKB-KW"/>
</dbReference>
<evidence type="ECO:0000256" key="7">
    <source>
        <dbReference type="SAM" id="SignalP"/>
    </source>
</evidence>
<keyword evidence="11" id="KW-1185">Reference proteome</keyword>